<reference evidence="3 4" key="1">
    <citation type="journal article" date="2011" name="Genome Res.">
        <title>Phylogeny-wide analysis of social amoeba genomes highlights ancient origins for complex intercellular communication.</title>
        <authorList>
            <person name="Heidel A.J."/>
            <person name="Lawal H.M."/>
            <person name="Felder M."/>
            <person name="Schilde C."/>
            <person name="Helps N.R."/>
            <person name="Tunggal B."/>
            <person name="Rivero F."/>
            <person name="John U."/>
            <person name="Schleicher M."/>
            <person name="Eichinger L."/>
            <person name="Platzer M."/>
            <person name="Noegel A.A."/>
            <person name="Schaap P."/>
            <person name="Gloeckner G."/>
        </authorList>
    </citation>
    <scope>NUCLEOTIDE SEQUENCE [LARGE SCALE GENOMIC DNA]</scope>
    <source>
        <strain evidence="4">ATCC 26659 / Pp 5 / PN500</strain>
    </source>
</reference>
<evidence type="ECO:0000259" key="2">
    <source>
        <dbReference type="Pfam" id="PF03109"/>
    </source>
</evidence>
<evidence type="ECO:0000313" key="3">
    <source>
        <dbReference type="EMBL" id="EFA76010.1"/>
    </source>
</evidence>
<feature type="compositionally biased region" description="Low complexity" evidence="1">
    <location>
        <begin position="162"/>
        <end position="182"/>
    </location>
</feature>
<dbReference type="InterPro" id="IPR052402">
    <property type="entry name" value="ADCK_kinase"/>
</dbReference>
<dbReference type="STRING" id="670386.D3BRH8"/>
<evidence type="ECO:0000313" key="4">
    <source>
        <dbReference type="Proteomes" id="UP000001396"/>
    </source>
</evidence>
<dbReference type="InParanoid" id="D3BRH8"/>
<feature type="domain" description="ABC1 atypical kinase-like" evidence="2">
    <location>
        <begin position="410"/>
        <end position="604"/>
    </location>
</feature>
<dbReference type="GeneID" id="31366058"/>
<dbReference type="EMBL" id="ADBJ01000050">
    <property type="protein sequence ID" value="EFA76010.1"/>
    <property type="molecule type" value="Genomic_DNA"/>
</dbReference>
<accession>D3BRH8</accession>
<dbReference type="AlphaFoldDB" id="D3BRH8"/>
<dbReference type="GO" id="GO:0005739">
    <property type="term" value="C:mitochondrion"/>
    <property type="evidence" value="ECO:0007669"/>
    <property type="project" value="TreeGrafter"/>
</dbReference>
<dbReference type="SUPFAM" id="SSF56112">
    <property type="entry name" value="Protein kinase-like (PK-like)"/>
    <property type="match status" value="1"/>
</dbReference>
<name>D3BRH8_HETP5</name>
<keyword evidence="4" id="KW-1185">Reference proteome</keyword>
<dbReference type="PANTHER" id="PTHR45890">
    <property type="entry name" value="AARF DOMAIN CONTAINING KINASE 2 (PREDICTED)"/>
    <property type="match status" value="1"/>
</dbReference>
<dbReference type="Pfam" id="PF03109">
    <property type="entry name" value="ABC1"/>
    <property type="match status" value="1"/>
</dbReference>
<comment type="caution">
    <text evidence="3">The sequence shown here is derived from an EMBL/GenBank/DDBJ whole genome shotgun (WGS) entry which is preliminary data.</text>
</comment>
<dbReference type="Proteomes" id="UP000001396">
    <property type="component" value="Unassembled WGS sequence"/>
</dbReference>
<dbReference type="InterPro" id="IPR004147">
    <property type="entry name" value="ABC1_dom"/>
</dbReference>
<dbReference type="PANTHER" id="PTHR45890:SF1">
    <property type="entry name" value="AARF DOMAIN CONTAINING KINASE 2"/>
    <property type="match status" value="1"/>
</dbReference>
<protein>
    <recommendedName>
        <fullName evidence="2">ABC1 atypical kinase-like domain-containing protein</fullName>
    </recommendedName>
</protein>
<evidence type="ECO:0000256" key="1">
    <source>
        <dbReference type="SAM" id="MobiDB-lite"/>
    </source>
</evidence>
<feature type="region of interest" description="Disordered" evidence="1">
    <location>
        <begin position="160"/>
        <end position="182"/>
    </location>
</feature>
<dbReference type="RefSeq" id="XP_020428144.1">
    <property type="nucleotide sequence ID" value="XM_020581357.1"/>
</dbReference>
<organism evidence="3 4">
    <name type="scientific">Heterostelium pallidum (strain ATCC 26659 / Pp 5 / PN500)</name>
    <name type="common">Cellular slime mold</name>
    <name type="synonym">Polysphondylium pallidum</name>
    <dbReference type="NCBI Taxonomy" id="670386"/>
    <lineage>
        <taxon>Eukaryota</taxon>
        <taxon>Amoebozoa</taxon>
        <taxon>Evosea</taxon>
        <taxon>Eumycetozoa</taxon>
        <taxon>Dictyostelia</taxon>
        <taxon>Acytosteliales</taxon>
        <taxon>Acytosteliaceae</taxon>
        <taxon>Heterostelium</taxon>
    </lineage>
</organism>
<gene>
    <name evidence="3" type="primary">abkC</name>
    <name evidence="3" type="ORF">PPL_10589</name>
</gene>
<dbReference type="InterPro" id="IPR011009">
    <property type="entry name" value="Kinase-like_dom_sf"/>
</dbReference>
<sequence>MTVNNLEVICIDKILLNSIADDFDRYDSIMKDRILKRLLNPCQPKFSYKHSTPPVPSPKWLSKLVDHNTTALDLSLVPGLVWLSYTQNSDKFPFQFLENCTSLTSLTINSQSNFTIAQLLPFLRVYCRCISTNDIQQLFSGLSNSLESLSITGCSQIDRNSLKSSSSSSNSNSYNPYQKTTTTTAAAASKRISCSITYNDRILNNNIVSPQSMYNNNNIISNIKNSSNNNSNSNSNIRNIINKTCSYNNNNNNNSNSSNNNSDFKFKYKDSENHSFDSKEKRIFDKNQLRSALLFGSSFGFYNEEKEYGWLKSLILPNHILCDDNNGGGRQQVTTGVVVTNPTAGLEPLNNTPIVILNPIDAMATLTDEPISVVSTVLRLFHLGAIMLPALVTSPLVLVPFTDFTIIYTALWLFSKMPGMKWLSLPESVLEFGKSMMKQVDLTLEAQHLSTFINNFKNNNEVVSKSVLVETFEPGEPIMDYISTNSPFNPTLARIGLDAYLQMMLVDNFIHADLHPGNVLVRDPTLHRRSQFHHEQQSNQLLITKQHHANPHMIVLKTLDLQRKATPLPKLVLLDVGLVTELDTTDKSHFKELFTEVVKGNGKAGAELIIKYAKEAQCSEQEIFEFKEKMGEIFNKVQNSKLSEIHVGHLMSQILSLVREYHVKLESNFATLVMGTIVLEGLGKQLDPNISLLKAAIPFLFHRQTSYILPEFYRYLIRPKKPYETNSQQEQE</sequence>
<proteinExistence type="predicted"/>